<evidence type="ECO:0000256" key="2">
    <source>
        <dbReference type="ARBA" id="ARBA00022679"/>
    </source>
</evidence>
<feature type="active site" description="5-glutamyl coenzyme A thioester intermediate" evidence="4">
    <location>
        <position position="325"/>
    </location>
</feature>
<dbReference type="Proteomes" id="UP000075816">
    <property type="component" value="Unassembled WGS sequence"/>
</dbReference>
<dbReference type="GO" id="GO:0008410">
    <property type="term" value="F:CoA-transferase activity"/>
    <property type="evidence" value="ECO:0007669"/>
    <property type="project" value="InterPro"/>
</dbReference>
<dbReference type="PIRSF" id="PIRSF000858">
    <property type="entry name" value="SCOT-t"/>
    <property type="match status" value="1"/>
</dbReference>
<proteinExistence type="inferred from homology"/>
<dbReference type="RefSeq" id="WP_005956766.1">
    <property type="nucleotide sequence ID" value="NZ_CAXOUM010000024.1"/>
</dbReference>
<gene>
    <name evidence="5" type="ORF">A2J07_06675</name>
</gene>
<sequence>MGVKFITREQAAALITDDSTVVTTGFVECSNPEALESALGERFEKTGSPKNLTLFHAAGQGDGDYKAVNHFGKEGLLKRIIAGHYNKAPKIGKLIMENKIEAYNFPQGTLSQLFRDIAGKRVGTITHVGLQTFVDPRVEGGKLNTKTTEELVELISINGKERLFYKAFDLDFAFIKGSVCDEKGNVTMEDELVPTEVLSVAQAVHNCGGKVIVQVDSVLKNGTIDPKLVKVPRIYIDYIVVVEEKELKQPYYGCDYCPELTGKKMISKRVEMNPIPLDAKKIIARRAAMEIREDAIVNLGIGVPELVSAVCTEEKINDYFTLTVEAGPIGGIPQGGAAFGGSLNAEAIVDQPYQFDFYDGGGLDIAFLGLAQVDESGNVNVSKFSGRVAGCGGFINITQNAKKVVYCGTFTAKGLKLAVDSGKLVIENEGQNKKFMKAVEQITFSGNYAKEKKQNVLYVTERAVFELREEGVTLIEVAPGIDLQKDILNFMDFKPIIAKDLKEMDARIFREETMGLKEK</sequence>
<dbReference type="InterPro" id="IPR037171">
    <property type="entry name" value="NagB/RpiA_transferase-like"/>
</dbReference>
<dbReference type="InterPro" id="IPR004165">
    <property type="entry name" value="CoA_trans_fam_I"/>
</dbReference>
<evidence type="ECO:0000256" key="3">
    <source>
        <dbReference type="PIRNR" id="PIRNR000858"/>
    </source>
</evidence>
<dbReference type="SMART" id="SM00882">
    <property type="entry name" value="CoA_trans"/>
    <property type="match status" value="1"/>
</dbReference>
<dbReference type="SUPFAM" id="SSF100950">
    <property type="entry name" value="NagB/RpiA/CoA transferase-like"/>
    <property type="match status" value="2"/>
</dbReference>
<accession>A0A162IM53</accession>
<dbReference type="InterPro" id="IPR014388">
    <property type="entry name" value="3-oxoacid_CoA-transferase"/>
</dbReference>
<dbReference type="PANTHER" id="PTHR43293:SF1">
    <property type="entry name" value="ACETATE COA-TRANSFERASE YDIF"/>
    <property type="match status" value="1"/>
</dbReference>
<protein>
    <submittedName>
        <fullName evidence="5">3-oxoacid CoA-transferase</fullName>
    </submittedName>
</protein>
<comment type="caution">
    <text evidence="5">The sequence shown here is derived from an EMBL/GenBank/DDBJ whole genome shotgun (WGS) entry which is preliminary data.</text>
</comment>
<organism evidence="5 6">
    <name type="scientific">Fusobacterium necrophorum subsp. funduliforme</name>
    <dbReference type="NCBI Taxonomy" id="143387"/>
    <lineage>
        <taxon>Bacteria</taxon>
        <taxon>Fusobacteriati</taxon>
        <taxon>Fusobacteriota</taxon>
        <taxon>Fusobacteriia</taxon>
        <taxon>Fusobacteriales</taxon>
        <taxon>Fusobacteriaceae</taxon>
        <taxon>Fusobacterium</taxon>
    </lineage>
</organism>
<dbReference type="eggNOG" id="COG4670">
    <property type="taxonomic scope" value="Bacteria"/>
</dbReference>
<evidence type="ECO:0000313" key="6">
    <source>
        <dbReference type="Proteomes" id="UP000075816"/>
    </source>
</evidence>
<dbReference type="GO" id="GO:0046952">
    <property type="term" value="P:ketone body catabolic process"/>
    <property type="evidence" value="ECO:0007669"/>
    <property type="project" value="InterPro"/>
</dbReference>
<dbReference type="AlphaFoldDB" id="A0A162IM53"/>
<evidence type="ECO:0000256" key="4">
    <source>
        <dbReference type="PIRSR" id="PIRSR000858-1"/>
    </source>
</evidence>
<dbReference type="Gene3D" id="3.40.1080.10">
    <property type="entry name" value="Glutaconate Coenzyme A-transferase"/>
    <property type="match status" value="2"/>
</dbReference>
<dbReference type="PANTHER" id="PTHR43293">
    <property type="entry name" value="ACETATE COA-TRANSFERASE YDIF"/>
    <property type="match status" value="1"/>
</dbReference>
<keyword evidence="2 3" id="KW-0808">Transferase</keyword>
<comment type="similarity">
    <text evidence="1 3">Belongs to the 3-oxoacid CoA-transferase family.</text>
</comment>
<dbReference type="Pfam" id="PF01144">
    <property type="entry name" value="CoA_trans"/>
    <property type="match status" value="1"/>
</dbReference>
<evidence type="ECO:0000256" key="1">
    <source>
        <dbReference type="ARBA" id="ARBA00007154"/>
    </source>
</evidence>
<name>A0A162IM53_9FUSO</name>
<dbReference type="EMBL" id="LVEA01000064">
    <property type="protein sequence ID" value="KYL02763.1"/>
    <property type="molecule type" value="Genomic_DNA"/>
</dbReference>
<evidence type="ECO:0000313" key="5">
    <source>
        <dbReference type="EMBL" id="KYL02763.1"/>
    </source>
</evidence>
<reference evidence="5 6" key="1">
    <citation type="submission" date="2016-03" db="EMBL/GenBank/DDBJ databases">
        <title>Comparative genomics of human isolates of Fusobacterium necrophorum.</title>
        <authorList>
            <person name="Jensen A."/>
            <person name="Bank S."/>
            <person name="Andersen P.S."/>
            <person name="Kristensen L.H."/>
            <person name="Prag J."/>
        </authorList>
    </citation>
    <scope>NUCLEOTIDE SEQUENCE [LARGE SCALE GENOMIC DNA]</scope>
    <source>
        <strain evidence="5 6">LS_1264</strain>
    </source>
</reference>